<comment type="cofactor">
    <cofactor evidence="7">
        <name>Zn(2+)</name>
        <dbReference type="ChEBI" id="CHEBI:29105"/>
    </cofactor>
    <text evidence="7">Binds 1 zinc ion per subunit.</text>
</comment>
<dbReference type="Gene3D" id="3.30.1490.190">
    <property type="match status" value="1"/>
</dbReference>
<protein>
    <submittedName>
        <fullName evidence="8">Fur family peroxide stress response transcriptional regulator</fullName>
    </submittedName>
</protein>
<dbReference type="Proteomes" id="UP000249239">
    <property type="component" value="Unassembled WGS sequence"/>
</dbReference>
<comment type="caution">
    <text evidence="8">The sequence shown here is derived from an EMBL/GenBank/DDBJ whole genome shotgun (WGS) entry which is preliminary data.</text>
</comment>
<evidence type="ECO:0000256" key="7">
    <source>
        <dbReference type="PIRSR" id="PIRSR602481-1"/>
    </source>
</evidence>
<keyword evidence="7" id="KW-0479">Metal-binding</keyword>
<dbReference type="EMBL" id="QKZK01000007">
    <property type="protein sequence ID" value="PZX18045.1"/>
    <property type="molecule type" value="Genomic_DNA"/>
</dbReference>
<dbReference type="GO" id="GO:0003700">
    <property type="term" value="F:DNA-binding transcription factor activity"/>
    <property type="evidence" value="ECO:0007669"/>
    <property type="project" value="InterPro"/>
</dbReference>
<organism evidence="8 9">
    <name type="scientific">Breznakibacter xylanolyticus</name>
    <dbReference type="NCBI Taxonomy" id="990"/>
    <lineage>
        <taxon>Bacteria</taxon>
        <taxon>Pseudomonadati</taxon>
        <taxon>Bacteroidota</taxon>
        <taxon>Bacteroidia</taxon>
        <taxon>Marinilabiliales</taxon>
        <taxon>Marinilabiliaceae</taxon>
        <taxon>Breznakibacter</taxon>
    </lineage>
</organism>
<evidence type="ECO:0000256" key="4">
    <source>
        <dbReference type="ARBA" id="ARBA00023015"/>
    </source>
</evidence>
<dbReference type="CDD" id="cd07153">
    <property type="entry name" value="Fur_like"/>
    <property type="match status" value="1"/>
</dbReference>
<proteinExistence type="inferred from homology"/>
<dbReference type="InterPro" id="IPR002481">
    <property type="entry name" value="FUR"/>
</dbReference>
<evidence type="ECO:0000313" key="8">
    <source>
        <dbReference type="EMBL" id="PZX18045.1"/>
    </source>
</evidence>
<keyword evidence="6" id="KW-0804">Transcription</keyword>
<dbReference type="PANTHER" id="PTHR33202:SF7">
    <property type="entry name" value="FERRIC UPTAKE REGULATION PROTEIN"/>
    <property type="match status" value="1"/>
</dbReference>
<gene>
    <name evidence="8" type="ORF">LX69_01080</name>
</gene>
<keyword evidence="2" id="KW-0678">Repressor</keyword>
<dbReference type="GO" id="GO:0000976">
    <property type="term" value="F:transcription cis-regulatory region binding"/>
    <property type="evidence" value="ECO:0007669"/>
    <property type="project" value="TreeGrafter"/>
</dbReference>
<dbReference type="RefSeq" id="WP_111444795.1">
    <property type="nucleotide sequence ID" value="NZ_QKZK01000007.1"/>
</dbReference>
<dbReference type="InterPro" id="IPR036388">
    <property type="entry name" value="WH-like_DNA-bd_sf"/>
</dbReference>
<keyword evidence="9" id="KW-1185">Reference proteome</keyword>
<dbReference type="GO" id="GO:1900376">
    <property type="term" value="P:regulation of secondary metabolite biosynthetic process"/>
    <property type="evidence" value="ECO:0007669"/>
    <property type="project" value="TreeGrafter"/>
</dbReference>
<evidence type="ECO:0000256" key="3">
    <source>
        <dbReference type="ARBA" id="ARBA00022833"/>
    </source>
</evidence>
<feature type="binding site" evidence="7">
    <location>
        <position position="93"/>
    </location>
    <ligand>
        <name>Zn(2+)</name>
        <dbReference type="ChEBI" id="CHEBI:29105"/>
    </ligand>
</feature>
<comment type="similarity">
    <text evidence="1">Belongs to the Fur family.</text>
</comment>
<dbReference type="PANTHER" id="PTHR33202">
    <property type="entry name" value="ZINC UPTAKE REGULATION PROTEIN"/>
    <property type="match status" value="1"/>
</dbReference>
<evidence type="ECO:0000256" key="2">
    <source>
        <dbReference type="ARBA" id="ARBA00022491"/>
    </source>
</evidence>
<dbReference type="Gene3D" id="1.10.10.10">
    <property type="entry name" value="Winged helix-like DNA-binding domain superfamily/Winged helix DNA-binding domain"/>
    <property type="match status" value="1"/>
</dbReference>
<dbReference type="InterPro" id="IPR043135">
    <property type="entry name" value="Fur_C"/>
</dbReference>
<sequence>METNDFIHILTEKGLKITPQRLAVLDALRRLHNHPTPDQVCRMVKSSHPHIAIGTVYKTLETFVEKGILKKVKTDGDVMRYDDVPHCHHHLYCADSQRIEDYFDDELNALLDDYFKRKQIPNFNVDEVRLHINGRFVGE</sequence>
<evidence type="ECO:0000256" key="5">
    <source>
        <dbReference type="ARBA" id="ARBA00023125"/>
    </source>
</evidence>
<dbReference type="OrthoDB" id="594893at2"/>
<dbReference type="GO" id="GO:0045892">
    <property type="term" value="P:negative regulation of DNA-templated transcription"/>
    <property type="evidence" value="ECO:0007669"/>
    <property type="project" value="TreeGrafter"/>
</dbReference>
<evidence type="ECO:0000256" key="1">
    <source>
        <dbReference type="ARBA" id="ARBA00007957"/>
    </source>
</evidence>
<keyword evidence="3 7" id="KW-0862">Zinc</keyword>
<dbReference type="AlphaFoldDB" id="A0A2W7NC72"/>
<accession>A0A2W7NC72</accession>
<evidence type="ECO:0000256" key="6">
    <source>
        <dbReference type="ARBA" id="ARBA00023163"/>
    </source>
</evidence>
<dbReference type="InterPro" id="IPR036390">
    <property type="entry name" value="WH_DNA-bd_sf"/>
</dbReference>
<dbReference type="SUPFAM" id="SSF46785">
    <property type="entry name" value="Winged helix' DNA-binding domain"/>
    <property type="match status" value="1"/>
</dbReference>
<keyword evidence="5" id="KW-0238">DNA-binding</keyword>
<reference evidence="8 9" key="1">
    <citation type="submission" date="2018-06" db="EMBL/GenBank/DDBJ databases">
        <title>Genomic Encyclopedia of Archaeal and Bacterial Type Strains, Phase II (KMG-II): from individual species to whole genera.</title>
        <authorList>
            <person name="Goeker M."/>
        </authorList>
    </citation>
    <scope>NUCLEOTIDE SEQUENCE [LARGE SCALE GENOMIC DNA]</scope>
    <source>
        <strain evidence="8 9">DSM 6779</strain>
    </source>
</reference>
<dbReference type="Pfam" id="PF01475">
    <property type="entry name" value="FUR"/>
    <property type="match status" value="1"/>
</dbReference>
<evidence type="ECO:0000313" key="9">
    <source>
        <dbReference type="Proteomes" id="UP000249239"/>
    </source>
</evidence>
<keyword evidence="4" id="KW-0805">Transcription regulation</keyword>
<dbReference type="GO" id="GO:0008270">
    <property type="term" value="F:zinc ion binding"/>
    <property type="evidence" value="ECO:0007669"/>
    <property type="project" value="TreeGrafter"/>
</dbReference>
<name>A0A2W7NC72_9BACT</name>